<keyword evidence="2" id="KW-1185">Reference proteome</keyword>
<dbReference type="Proteomes" id="UP000198862">
    <property type="component" value="Unassembled WGS sequence"/>
</dbReference>
<name>A0A1I1T9L5_9GAMM</name>
<dbReference type="AlphaFoldDB" id="A0A1I1T9L5"/>
<organism evidence="1 2">
    <name type="scientific">Pseudoalteromonas denitrificans DSM 6059</name>
    <dbReference type="NCBI Taxonomy" id="1123010"/>
    <lineage>
        <taxon>Bacteria</taxon>
        <taxon>Pseudomonadati</taxon>
        <taxon>Pseudomonadota</taxon>
        <taxon>Gammaproteobacteria</taxon>
        <taxon>Alteromonadales</taxon>
        <taxon>Pseudoalteromonadaceae</taxon>
        <taxon>Pseudoalteromonas</taxon>
    </lineage>
</organism>
<proteinExistence type="predicted"/>
<sequence>MPGKITLPHKCPKCGTIAKTEPELDRVFGYRTKDGGITNQSQCKKCR</sequence>
<dbReference type="EMBL" id="FOLO01000067">
    <property type="protein sequence ID" value="SFD55289.1"/>
    <property type="molecule type" value="Genomic_DNA"/>
</dbReference>
<gene>
    <name evidence="1" type="ORF">SAMN02745724_04832</name>
</gene>
<accession>A0A1I1T9L5</accession>
<reference evidence="1 2" key="1">
    <citation type="submission" date="2016-10" db="EMBL/GenBank/DDBJ databases">
        <authorList>
            <person name="de Groot N.N."/>
        </authorList>
    </citation>
    <scope>NUCLEOTIDE SEQUENCE [LARGE SCALE GENOMIC DNA]</scope>
    <source>
        <strain evidence="1 2">DSM 6059</strain>
    </source>
</reference>
<protein>
    <submittedName>
        <fullName evidence="1">Uncharacterized protein</fullName>
    </submittedName>
</protein>
<dbReference type="RefSeq" id="WP_177208161.1">
    <property type="nucleotide sequence ID" value="NZ_FOLO01000067.1"/>
</dbReference>
<evidence type="ECO:0000313" key="2">
    <source>
        <dbReference type="Proteomes" id="UP000198862"/>
    </source>
</evidence>
<evidence type="ECO:0000313" key="1">
    <source>
        <dbReference type="EMBL" id="SFD55289.1"/>
    </source>
</evidence>